<evidence type="ECO:0000313" key="2">
    <source>
        <dbReference type="Proteomes" id="UP000254925"/>
    </source>
</evidence>
<proteinExistence type="predicted"/>
<reference evidence="1 2" key="1">
    <citation type="submission" date="2018-07" db="EMBL/GenBank/DDBJ databases">
        <title>Genomic Encyclopedia of Type Strains, Phase IV (KMG-IV): sequencing the most valuable type-strain genomes for metagenomic binning, comparative biology and taxonomic classification.</title>
        <authorList>
            <person name="Goeker M."/>
        </authorList>
    </citation>
    <scope>NUCLEOTIDE SEQUENCE [LARGE SCALE GENOMIC DNA]</scope>
    <source>
        <strain evidence="1 2">DSM 14364</strain>
    </source>
</reference>
<gene>
    <name evidence="1" type="ORF">DES45_11734</name>
</gene>
<dbReference type="AlphaFoldDB" id="A0A370H5L7"/>
<evidence type="ECO:0000313" key="1">
    <source>
        <dbReference type="EMBL" id="RDI51504.1"/>
    </source>
</evidence>
<accession>A0A370H5L7</accession>
<organism evidence="1 2">
    <name type="scientific">Microvirga subterranea</name>
    <dbReference type="NCBI Taxonomy" id="186651"/>
    <lineage>
        <taxon>Bacteria</taxon>
        <taxon>Pseudomonadati</taxon>
        <taxon>Pseudomonadota</taxon>
        <taxon>Alphaproteobacteria</taxon>
        <taxon>Hyphomicrobiales</taxon>
        <taxon>Methylobacteriaceae</taxon>
        <taxon>Microvirga</taxon>
    </lineage>
</organism>
<comment type="caution">
    <text evidence="1">The sequence shown here is derived from an EMBL/GenBank/DDBJ whole genome shotgun (WGS) entry which is preliminary data.</text>
</comment>
<name>A0A370H5L7_9HYPH</name>
<sequence>MPGPDLVDRLWAASEHDQGIPPAEAQALFIEAAEMIEMLRGLLEPLRENGLEDMTPKGCA</sequence>
<keyword evidence="2" id="KW-1185">Reference proteome</keyword>
<protein>
    <submittedName>
        <fullName evidence="1">Uncharacterized protein</fullName>
    </submittedName>
</protein>
<dbReference type="Proteomes" id="UP000254925">
    <property type="component" value="Unassembled WGS sequence"/>
</dbReference>
<dbReference type="EMBL" id="QQBB01000017">
    <property type="protein sequence ID" value="RDI51504.1"/>
    <property type="molecule type" value="Genomic_DNA"/>
</dbReference>